<dbReference type="InterPro" id="IPR016024">
    <property type="entry name" value="ARM-type_fold"/>
</dbReference>
<dbReference type="WBParaSite" id="SRAE_X000148300.1">
    <property type="protein sequence ID" value="SRAE_X000148300.1"/>
    <property type="gene ID" value="WBGene00267055"/>
</dbReference>
<keyword evidence="5" id="KW-0496">Mitochondrion</keyword>
<evidence type="ECO:0000256" key="2">
    <source>
        <dbReference type="ARBA" id="ARBA00004325"/>
    </source>
</evidence>
<keyword evidence="9" id="KW-1185">Reference proteome</keyword>
<reference evidence="9" key="1">
    <citation type="submission" date="2014-09" db="EMBL/GenBank/DDBJ databases">
        <authorList>
            <person name="Martin A.A."/>
        </authorList>
    </citation>
    <scope>NUCLEOTIDE SEQUENCE</scope>
    <source>
        <strain evidence="9">ED321</strain>
    </source>
</reference>
<name>A0A090KQE6_STRRB</name>
<dbReference type="PANTHER" id="PTHR15712:SF23">
    <property type="entry name" value="ARMADILLO REPEAT CONTAINING 10"/>
    <property type="match status" value="1"/>
</dbReference>
<dbReference type="InterPro" id="IPR051303">
    <property type="entry name" value="Armcx_regulator"/>
</dbReference>
<dbReference type="InterPro" id="IPR006911">
    <property type="entry name" value="ARM-rpt_dom"/>
</dbReference>
<dbReference type="PANTHER" id="PTHR15712">
    <property type="entry name" value="ARMADILLO REPEAT CONTAINING PROTEIN"/>
    <property type="match status" value="1"/>
</dbReference>
<comment type="subcellular location">
    <subcellularLocation>
        <location evidence="1">Membrane</location>
        <topology evidence="1">Single-pass membrane protein</topology>
    </subcellularLocation>
    <subcellularLocation>
        <location evidence="2">Mitochondrion membrane</location>
    </subcellularLocation>
</comment>
<reference evidence="10" key="3">
    <citation type="submission" date="2020-12" db="UniProtKB">
        <authorList>
            <consortium name="WormBaseParasite"/>
        </authorList>
    </citation>
    <scope>IDENTIFICATION</scope>
</reference>
<gene>
    <name evidence="8 10 11" type="ORF">SRAE_X000148300</name>
</gene>
<reference evidence="8" key="2">
    <citation type="submission" date="2014-09" db="EMBL/GenBank/DDBJ databases">
        <authorList>
            <person name="Aslett A.Martin."/>
        </authorList>
    </citation>
    <scope>NUCLEOTIDE SEQUENCE</scope>
    <source>
        <strain evidence="8">ED321 Heterogonic</strain>
    </source>
</reference>
<dbReference type="AlphaFoldDB" id="A0A090KQE6"/>
<evidence type="ECO:0000256" key="6">
    <source>
        <dbReference type="ARBA" id="ARBA00023136"/>
    </source>
</evidence>
<dbReference type="OrthoDB" id="10017790at2759"/>
<dbReference type="OMA" id="WLLCMSS"/>
<evidence type="ECO:0000313" key="8">
    <source>
        <dbReference type="EMBL" id="CEF59738.1"/>
    </source>
</evidence>
<evidence type="ECO:0000256" key="1">
    <source>
        <dbReference type="ARBA" id="ARBA00004167"/>
    </source>
</evidence>
<sequence>MGHQQSSFVVEIASPKYGKFQSIPQKDPEENSKSNWRITVNPSAELSSNEQIKSLVNRLYNVQRLLSHNDMKLISASLNCFDTNQDLFVPLLTIISNATAHSANQILFREHGITTKIINLFVKKNMDWPKSCRVMLLQCIANMAVDVENEEILKKAIPIIIRKTESTVEMESVIALQALTNLSVNISSQQIHMYIPVIPTCINKLWVKGEVNLNSLRLLINLSCCPDIVPYILAAKTVTGFFTILDTDKIEYLVRAITWLLCLSTAVETLQISYEQISHLNQDPFHNSSFTIYNTLYGAKGKGELLEKMSNLSNHKNIDVSTKAKRLYETLRLIPTYFSSSFSLKGLL</sequence>
<evidence type="ECO:0000256" key="4">
    <source>
        <dbReference type="ARBA" id="ARBA00022989"/>
    </source>
</evidence>
<dbReference type="GO" id="GO:0031966">
    <property type="term" value="C:mitochondrial membrane"/>
    <property type="evidence" value="ECO:0007669"/>
    <property type="project" value="UniProtKB-SubCell"/>
</dbReference>
<dbReference type="GeneID" id="36384549"/>
<evidence type="ECO:0000256" key="5">
    <source>
        <dbReference type="ARBA" id="ARBA00023128"/>
    </source>
</evidence>
<accession>A0A090KQE6</accession>
<dbReference type="RefSeq" id="XP_024498949.1">
    <property type="nucleotide sequence ID" value="XM_024649485.1"/>
</dbReference>
<dbReference type="InterPro" id="IPR011989">
    <property type="entry name" value="ARM-like"/>
</dbReference>
<dbReference type="Proteomes" id="UP000035682">
    <property type="component" value="Unplaced"/>
</dbReference>
<keyword evidence="6" id="KW-0472">Membrane</keyword>
<proteinExistence type="predicted"/>
<keyword evidence="3" id="KW-0812">Transmembrane</keyword>
<protein>
    <submittedName>
        <fullName evidence="8">Armadillo repeat-containing domain and Armadillo-like helical domain and Armadillo-type fold domain-containing protein</fullName>
    </submittedName>
</protein>
<evidence type="ECO:0000256" key="3">
    <source>
        <dbReference type="ARBA" id="ARBA00022692"/>
    </source>
</evidence>
<keyword evidence="4" id="KW-1133">Transmembrane helix</keyword>
<dbReference type="Pfam" id="PF04826">
    <property type="entry name" value="Arm_2"/>
    <property type="match status" value="1"/>
</dbReference>
<dbReference type="CTD" id="36384549"/>
<feature type="domain" description="Armadillo repeat-containing" evidence="7">
    <location>
        <begin position="92"/>
        <end position="267"/>
    </location>
</feature>
<evidence type="ECO:0000313" key="9">
    <source>
        <dbReference type="Proteomes" id="UP000035682"/>
    </source>
</evidence>
<dbReference type="WormBase" id="SRAE_X000148300">
    <property type="protein sequence ID" value="SRP05146"/>
    <property type="gene ID" value="WBGene00267055"/>
</dbReference>
<evidence type="ECO:0000313" key="10">
    <source>
        <dbReference type="WBParaSite" id="SRAE_X000148300.1"/>
    </source>
</evidence>
<dbReference type="Gene3D" id="1.25.10.10">
    <property type="entry name" value="Leucine-rich Repeat Variant"/>
    <property type="match status" value="1"/>
</dbReference>
<organism evidence="8">
    <name type="scientific">Strongyloides ratti</name>
    <name type="common">Parasitic roundworm</name>
    <dbReference type="NCBI Taxonomy" id="34506"/>
    <lineage>
        <taxon>Eukaryota</taxon>
        <taxon>Metazoa</taxon>
        <taxon>Ecdysozoa</taxon>
        <taxon>Nematoda</taxon>
        <taxon>Chromadorea</taxon>
        <taxon>Rhabditida</taxon>
        <taxon>Tylenchina</taxon>
        <taxon>Panagrolaimomorpha</taxon>
        <taxon>Strongyloidoidea</taxon>
        <taxon>Strongyloididae</taxon>
        <taxon>Strongyloides</taxon>
    </lineage>
</organism>
<dbReference type="EMBL" id="LN609396">
    <property type="protein sequence ID" value="CEF59738.1"/>
    <property type="molecule type" value="Genomic_DNA"/>
</dbReference>
<evidence type="ECO:0000313" key="11">
    <source>
        <dbReference type="WormBase" id="SRAE_X000148300"/>
    </source>
</evidence>
<dbReference type="SUPFAM" id="SSF48371">
    <property type="entry name" value="ARM repeat"/>
    <property type="match status" value="1"/>
</dbReference>
<evidence type="ECO:0000259" key="7">
    <source>
        <dbReference type="Pfam" id="PF04826"/>
    </source>
</evidence>